<evidence type="ECO:0000256" key="2">
    <source>
        <dbReference type="ARBA" id="ARBA00013194"/>
    </source>
</evidence>
<feature type="compositionally biased region" description="Basic and acidic residues" evidence="5">
    <location>
        <begin position="91"/>
        <end position="120"/>
    </location>
</feature>
<evidence type="ECO:0000256" key="3">
    <source>
        <dbReference type="ARBA" id="ARBA00023110"/>
    </source>
</evidence>
<evidence type="ECO:0000313" key="6">
    <source>
        <dbReference type="EMBL" id="KAK1442073.1"/>
    </source>
</evidence>
<dbReference type="SUPFAM" id="SSF48452">
    <property type="entry name" value="TPR-like"/>
    <property type="match status" value="1"/>
</dbReference>
<name>A0AAD8LMD8_BABGI</name>
<keyword evidence="4" id="KW-0413">Isomerase</keyword>
<comment type="catalytic activity">
    <reaction evidence="1">
        <text>[protein]-peptidylproline (omega=180) = [protein]-peptidylproline (omega=0)</text>
        <dbReference type="Rhea" id="RHEA:16237"/>
        <dbReference type="Rhea" id="RHEA-COMP:10747"/>
        <dbReference type="Rhea" id="RHEA-COMP:10748"/>
        <dbReference type="ChEBI" id="CHEBI:83833"/>
        <dbReference type="ChEBI" id="CHEBI:83834"/>
        <dbReference type="EC" id="5.2.1.8"/>
    </reaction>
</comment>
<dbReference type="PANTHER" id="PTHR46512:SF9">
    <property type="entry name" value="PEPTIDYLPROLYL ISOMERASE"/>
    <property type="match status" value="1"/>
</dbReference>
<keyword evidence="3" id="KW-0697">Rotamase</keyword>
<feature type="compositionally biased region" description="Basic and acidic residues" evidence="5">
    <location>
        <begin position="130"/>
        <end position="152"/>
    </location>
</feature>
<evidence type="ECO:0000256" key="5">
    <source>
        <dbReference type="SAM" id="MobiDB-lite"/>
    </source>
</evidence>
<dbReference type="InterPro" id="IPR050754">
    <property type="entry name" value="FKBP4/5/8-like"/>
</dbReference>
<dbReference type="Proteomes" id="UP001230268">
    <property type="component" value="Unassembled WGS sequence"/>
</dbReference>
<comment type="caution">
    <text evidence="6">The sequence shown here is derived from an EMBL/GenBank/DDBJ whole genome shotgun (WGS) entry which is preliminary data.</text>
</comment>
<reference evidence="6" key="1">
    <citation type="submission" date="2023-08" db="EMBL/GenBank/DDBJ databases">
        <title>Draft sequence of the Babesia gibsoni genome.</title>
        <authorList>
            <person name="Yamagishi J.Y."/>
            <person name="Xuan X.X."/>
        </authorList>
    </citation>
    <scope>NUCLEOTIDE SEQUENCE</scope>
    <source>
        <strain evidence="6">Azabu</strain>
    </source>
</reference>
<evidence type="ECO:0000313" key="7">
    <source>
        <dbReference type="Proteomes" id="UP001230268"/>
    </source>
</evidence>
<accession>A0AAD8LMD8</accession>
<gene>
    <name evidence="6" type="ORF">BgAZ_401030</name>
</gene>
<dbReference type="InterPro" id="IPR011990">
    <property type="entry name" value="TPR-like_helical_dom_sf"/>
</dbReference>
<organism evidence="6 7">
    <name type="scientific">Babesia gibsoni</name>
    <dbReference type="NCBI Taxonomy" id="33632"/>
    <lineage>
        <taxon>Eukaryota</taxon>
        <taxon>Sar</taxon>
        <taxon>Alveolata</taxon>
        <taxon>Apicomplexa</taxon>
        <taxon>Aconoidasida</taxon>
        <taxon>Piroplasmida</taxon>
        <taxon>Babesiidae</taxon>
        <taxon>Babesia</taxon>
    </lineage>
</organism>
<proteinExistence type="predicted"/>
<dbReference type="SMART" id="SM00028">
    <property type="entry name" value="TPR"/>
    <property type="match status" value="3"/>
</dbReference>
<evidence type="ECO:0000256" key="1">
    <source>
        <dbReference type="ARBA" id="ARBA00000971"/>
    </source>
</evidence>
<protein>
    <recommendedName>
        <fullName evidence="2">peptidylprolyl isomerase</fullName>
        <ecNumber evidence="2">5.2.1.8</ecNumber>
    </recommendedName>
</protein>
<dbReference type="AlphaFoldDB" id="A0AAD8LMD8"/>
<keyword evidence="7" id="KW-1185">Reference proteome</keyword>
<feature type="region of interest" description="Disordered" evidence="5">
    <location>
        <begin position="1"/>
        <end position="152"/>
    </location>
</feature>
<dbReference type="GO" id="GO:0003755">
    <property type="term" value="F:peptidyl-prolyl cis-trans isomerase activity"/>
    <property type="evidence" value="ECO:0007669"/>
    <property type="project" value="UniProtKB-EC"/>
</dbReference>
<feature type="compositionally biased region" description="Basic and acidic residues" evidence="5">
    <location>
        <begin position="47"/>
        <end position="58"/>
    </location>
</feature>
<dbReference type="Gene3D" id="1.25.40.10">
    <property type="entry name" value="Tetratricopeptide repeat domain"/>
    <property type="match status" value="1"/>
</dbReference>
<evidence type="ECO:0000256" key="4">
    <source>
        <dbReference type="ARBA" id="ARBA00023235"/>
    </source>
</evidence>
<dbReference type="InterPro" id="IPR019734">
    <property type="entry name" value="TPR_rpt"/>
</dbReference>
<dbReference type="EC" id="5.2.1.8" evidence="2"/>
<dbReference type="EMBL" id="JAVEPI010000004">
    <property type="protein sequence ID" value="KAK1442073.1"/>
    <property type="molecule type" value="Genomic_DNA"/>
</dbReference>
<dbReference type="PANTHER" id="PTHR46512">
    <property type="entry name" value="PEPTIDYLPROLYL ISOMERASE"/>
    <property type="match status" value="1"/>
</dbReference>
<sequence length="373" mass="43438">MEIYEIEQDFSHADASNVEESKSEAGSDNELEGQNESVCSAASNVDSETRSPHERGSDLDDLSGKTSVKSDSYREEEVAESEYSDNNDNIYYEKEPYTHKEYLGEQKRDGCGCGHGHHDENEDEGDEERDDHHDEKEEHEDTGIKVDDGEPPENRYLAEKAKGVELFKEGDTDGAIKCWSRGLRALQFILDRKEEFESGATSNEEFKKKWDFFVKSYVEISSNMALGYLKKKKYGKCIKYSKDVLKYDKNNIKAHLRLTHSNVELGNFKRAKDWCDKGLAIYPGNVELKQLKRKVIMTEKKRDVDDKDKMKNIFDRMSHDPRSLVDPNPPLYVMIYEDIVEYLHYYATRLKDYLLGRIYSFKQWSLWPKFKKE</sequence>
<feature type="compositionally biased region" description="Polar residues" evidence="5">
    <location>
        <begin position="34"/>
        <end position="46"/>
    </location>
</feature>